<evidence type="ECO:0000313" key="2">
    <source>
        <dbReference type="EMBL" id="OGG45463.1"/>
    </source>
</evidence>
<evidence type="ECO:0000259" key="1">
    <source>
        <dbReference type="Pfam" id="PF13088"/>
    </source>
</evidence>
<dbReference type="AlphaFoldDB" id="A0A1F6C8J0"/>
<comment type="caution">
    <text evidence="2">The sequence shown here is derived from an EMBL/GenBank/DDBJ whole genome shotgun (WGS) entry which is preliminary data.</text>
</comment>
<dbReference type="EMBL" id="MFKF01000375">
    <property type="protein sequence ID" value="OGG45463.1"/>
    <property type="molecule type" value="Genomic_DNA"/>
</dbReference>
<sequence>MNIQHVTIYREAGRYAGWPANYGIWSWGDEIVVGFTLGYHRSDGGFHARDRERPFVGMQARSLDGGETWEVQRTPCRTPGNRGLSADEHVRHDLGVGQVLSVTDAPVDCPGGIRLTHPDFALMCARSGLRAGARSWFYVSCDRCRSWEGPFRLPMFDQTGIAARTDYLADGPETCTLFLTAAKPDGEEGRVFCARTVDGGSTFAFLSWIGPEPEGFAIMPASVRLPGGRLLAAVRCRERRRDLKAERNWIDLYASDDEGATWGYVNRPVPDTGVGGNPPAMIRLRDGRVCLTYGYRDAPFNICARLSEDDGATWGKEIVLRSNAGNHDIGYPRTVQRADGKVVTAYYFNDHADGERYIAATIWEP</sequence>
<evidence type="ECO:0000313" key="3">
    <source>
        <dbReference type="Proteomes" id="UP000178606"/>
    </source>
</evidence>
<dbReference type="InterPro" id="IPR011040">
    <property type="entry name" value="Sialidase"/>
</dbReference>
<accession>A0A1F6C8J0</accession>
<feature type="domain" description="Sialidase" evidence="1">
    <location>
        <begin position="138"/>
        <end position="342"/>
    </location>
</feature>
<organism evidence="2 3">
    <name type="scientific">Handelsmanbacteria sp. (strain RIFCSPLOWO2_12_FULL_64_10)</name>
    <dbReference type="NCBI Taxonomy" id="1817868"/>
    <lineage>
        <taxon>Bacteria</taxon>
        <taxon>Candidatus Handelsmaniibacteriota</taxon>
    </lineage>
</organism>
<name>A0A1F6C8J0_HANXR</name>
<dbReference type="Pfam" id="PF13088">
    <property type="entry name" value="BNR_2"/>
    <property type="match status" value="1"/>
</dbReference>
<dbReference type="Proteomes" id="UP000178606">
    <property type="component" value="Unassembled WGS sequence"/>
</dbReference>
<dbReference type="Gene3D" id="2.120.10.10">
    <property type="match status" value="1"/>
</dbReference>
<dbReference type="SUPFAM" id="SSF50939">
    <property type="entry name" value="Sialidases"/>
    <property type="match status" value="1"/>
</dbReference>
<dbReference type="CDD" id="cd15482">
    <property type="entry name" value="Sialidase_non-viral"/>
    <property type="match status" value="1"/>
</dbReference>
<protein>
    <recommendedName>
        <fullName evidence="1">Sialidase domain-containing protein</fullName>
    </recommendedName>
</protein>
<dbReference type="InterPro" id="IPR036278">
    <property type="entry name" value="Sialidase_sf"/>
</dbReference>
<proteinExistence type="predicted"/>
<reference evidence="2 3" key="1">
    <citation type="journal article" date="2016" name="Nat. Commun.">
        <title>Thousands of microbial genomes shed light on interconnected biogeochemical processes in an aquifer system.</title>
        <authorList>
            <person name="Anantharaman K."/>
            <person name="Brown C.T."/>
            <person name="Hug L.A."/>
            <person name="Sharon I."/>
            <person name="Castelle C.J."/>
            <person name="Probst A.J."/>
            <person name="Thomas B.C."/>
            <person name="Singh A."/>
            <person name="Wilkins M.J."/>
            <person name="Karaoz U."/>
            <person name="Brodie E.L."/>
            <person name="Williams K.H."/>
            <person name="Hubbard S.S."/>
            <person name="Banfield J.F."/>
        </authorList>
    </citation>
    <scope>NUCLEOTIDE SEQUENCE [LARGE SCALE GENOMIC DNA]</scope>
    <source>
        <strain evidence="3">RIFCSPLOWO2_12_FULL_64_10</strain>
    </source>
</reference>
<gene>
    <name evidence="2" type="ORF">A3F84_26410</name>
</gene>